<evidence type="ECO:0000256" key="1">
    <source>
        <dbReference type="ARBA" id="ARBA00022723"/>
    </source>
</evidence>
<reference evidence="10" key="1">
    <citation type="journal article" date="2019" name="BMC Genomics">
        <title>A new reference genome for Sorghum bicolor reveals high levels of sequence similarity between sweet and grain genotypes: implications for the genetics of sugar metabolism.</title>
        <authorList>
            <person name="Cooper E.A."/>
            <person name="Brenton Z.W."/>
            <person name="Flinn B.S."/>
            <person name="Jenkins J."/>
            <person name="Shu S."/>
            <person name="Flowers D."/>
            <person name="Luo F."/>
            <person name="Wang Y."/>
            <person name="Xia P."/>
            <person name="Barry K."/>
            <person name="Daum C."/>
            <person name="Lipzen A."/>
            <person name="Yoshinaga Y."/>
            <person name="Schmutz J."/>
            <person name="Saski C."/>
            <person name="Vermerris W."/>
            <person name="Kresovich S."/>
        </authorList>
    </citation>
    <scope>NUCLEOTIDE SEQUENCE</scope>
</reference>
<feature type="region of interest" description="Disordered" evidence="8">
    <location>
        <begin position="1"/>
        <end position="43"/>
    </location>
</feature>
<accession>A0A921RSB7</accession>
<feature type="domain" description="C2H2-type" evidence="9">
    <location>
        <begin position="59"/>
        <end position="81"/>
    </location>
</feature>
<reference evidence="10" key="2">
    <citation type="submission" date="2020-10" db="EMBL/GenBank/DDBJ databases">
        <authorList>
            <person name="Cooper E.A."/>
            <person name="Brenton Z.W."/>
            <person name="Flinn B.S."/>
            <person name="Jenkins J."/>
            <person name="Shu S."/>
            <person name="Flowers D."/>
            <person name="Luo F."/>
            <person name="Wang Y."/>
            <person name="Xia P."/>
            <person name="Barry K."/>
            <person name="Daum C."/>
            <person name="Lipzen A."/>
            <person name="Yoshinaga Y."/>
            <person name="Schmutz J."/>
            <person name="Saski C."/>
            <person name="Vermerris W."/>
            <person name="Kresovich S."/>
        </authorList>
    </citation>
    <scope>NUCLEOTIDE SEQUENCE</scope>
</reference>
<dbReference type="EMBL" id="CM027681">
    <property type="protein sequence ID" value="KAG0544806.1"/>
    <property type="molecule type" value="Genomic_DNA"/>
</dbReference>
<evidence type="ECO:0000256" key="4">
    <source>
        <dbReference type="ARBA" id="ARBA00022833"/>
    </source>
</evidence>
<feature type="compositionally biased region" description="Polar residues" evidence="8">
    <location>
        <begin position="15"/>
        <end position="26"/>
    </location>
</feature>
<evidence type="ECO:0000313" key="10">
    <source>
        <dbReference type="EMBL" id="KAG0544806.1"/>
    </source>
</evidence>
<evidence type="ECO:0000256" key="6">
    <source>
        <dbReference type="ARBA" id="ARBA00023163"/>
    </source>
</evidence>
<keyword evidence="1" id="KW-0479">Metal-binding</keyword>
<keyword evidence="3 7" id="KW-0863">Zinc-finger</keyword>
<evidence type="ECO:0000256" key="2">
    <source>
        <dbReference type="ARBA" id="ARBA00022737"/>
    </source>
</evidence>
<evidence type="ECO:0000259" key="9">
    <source>
        <dbReference type="PROSITE" id="PS50157"/>
    </source>
</evidence>
<evidence type="ECO:0000256" key="7">
    <source>
        <dbReference type="PROSITE-ProRule" id="PRU00042"/>
    </source>
</evidence>
<dbReference type="SMART" id="SM00355">
    <property type="entry name" value="ZnF_C2H2"/>
    <property type="match status" value="3"/>
</dbReference>
<dbReference type="InterPro" id="IPR036236">
    <property type="entry name" value="Znf_C2H2_sf"/>
</dbReference>
<dbReference type="PROSITE" id="PS00028">
    <property type="entry name" value="ZINC_FINGER_C2H2_1"/>
    <property type="match status" value="1"/>
</dbReference>
<keyword evidence="4" id="KW-0862">Zinc</keyword>
<evidence type="ECO:0000256" key="8">
    <source>
        <dbReference type="SAM" id="MobiDB-lite"/>
    </source>
</evidence>
<comment type="caution">
    <text evidence="10">The sequence shown here is derived from an EMBL/GenBank/DDBJ whole genome shotgun (WGS) entry which is preliminary data.</text>
</comment>
<sequence length="582" mass="61065">MPSSSSAPFFRTGDMQMQPQGSSLEQNSKKKRNRRPGNPRPDAEVVALSPQTLLATNRFVCPVCQKGFQRDQNLQLHLRGHNMPWKLKPKNPKEACRRVYLCPEPTCVHHDPSRALGDLTGIKKHYSRKHGEKNLKCDKCNKRYAVESDWKAHCKTCGTREYRCECDALFSRKDSFITHRAMCGTALAADRTKTAQMPPPCAGLYVGSDSLGLSGGFADEGQSSSAAEASQMHSFITHRAICDALALKSAQMPPLGAGLYVGTGSKSLGLSGTAAQMHGFAHQASQSSSAAAAVQFDHIMPSSSGSSSMFRSQASASSSSYFLGGGAPPTAQDFSEDCSQGSHQAPLLHGKAPFHGLMQLPEQHHQPGPGSSNNAAFANGNNLLNLGFFSAGNNGGGTFGSQDARLVIQDQFNVTGGGSGSTAEHGNLMAASVGSHLSGGFPSLYNNSSASAAKVQNSATALLMKAAQMGSTSSTTTHTGSSSLLPVACFTGTVSGQGTSRAAEEGMTQEAHFHDLIMNSLPLMGGTGTDGFAGTAGMAGVDDGNLSTRDFLGVGRDDDAMAPTAGLPNMGALDPTQMKWFM</sequence>
<dbReference type="GO" id="GO:0008270">
    <property type="term" value="F:zinc ion binding"/>
    <property type="evidence" value="ECO:0007669"/>
    <property type="project" value="UniProtKB-KW"/>
</dbReference>
<organism evidence="10 11">
    <name type="scientific">Sorghum bicolor</name>
    <name type="common">Sorghum</name>
    <name type="synonym">Sorghum vulgare</name>
    <dbReference type="NCBI Taxonomy" id="4558"/>
    <lineage>
        <taxon>Eukaryota</taxon>
        <taxon>Viridiplantae</taxon>
        <taxon>Streptophyta</taxon>
        <taxon>Embryophyta</taxon>
        <taxon>Tracheophyta</taxon>
        <taxon>Spermatophyta</taxon>
        <taxon>Magnoliopsida</taxon>
        <taxon>Liliopsida</taxon>
        <taxon>Poales</taxon>
        <taxon>Poaceae</taxon>
        <taxon>PACMAD clade</taxon>
        <taxon>Panicoideae</taxon>
        <taxon>Andropogonodae</taxon>
        <taxon>Andropogoneae</taxon>
        <taxon>Sorghinae</taxon>
        <taxon>Sorghum</taxon>
    </lineage>
</organism>
<dbReference type="AlphaFoldDB" id="A0A921RSB7"/>
<keyword evidence="6" id="KW-0804">Transcription</keyword>
<evidence type="ECO:0000313" key="11">
    <source>
        <dbReference type="Proteomes" id="UP000807115"/>
    </source>
</evidence>
<dbReference type="InterPro" id="IPR055187">
    <property type="entry name" value="C2CH-3rd_BIRD-IDD"/>
</dbReference>
<dbReference type="FunFam" id="3.30.160.60:FF:000554">
    <property type="entry name" value="protein indeterminate-domain 12-like"/>
    <property type="match status" value="1"/>
</dbReference>
<dbReference type="Proteomes" id="UP000807115">
    <property type="component" value="Chromosome 2"/>
</dbReference>
<keyword evidence="5" id="KW-0805">Transcription regulation</keyword>
<dbReference type="Gene3D" id="3.30.160.60">
    <property type="entry name" value="Classic Zinc Finger"/>
    <property type="match status" value="2"/>
</dbReference>
<evidence type="ECO:0000256" key="3">
    <source>
        <dbReference type="ARBA" id="ARBA00022771"/>
    </source>
</evidence>
<dbReference type="EMBL" id="CM027681">
    <property type="protein sequence ID" value="KAG0544805.1"/>
    <property type="molecule type" value="Genomic_DNA"/>
</dbReference>
<dbReference type="InterPro" id="IPR031140">
    <property type="entry name" value="IDD1-16"/>
</dbReference>
<dbReference type="Pfam" id="PF22995">
    <property type="entry name" value="C2CH-3rd_BIRD-IDD"/>
    <property type="match status" value="1"/>
</dbReference>
<name>A0A921RSB7_SORBI</name>
<dbReference type="Pfam" id="PF12874">
    <property type="entry name" value="zf-met"/>
    <property type="match status" value="1"/>
</dbReference>
<protein>
    <recommendedName>
        <fullName evidence="9">C2H2-type domain-containing protein</fullName>
    </recommendedName>
</protein>
<dbReference type="SUPFAM" id="SSF57667">
    <property type="entry name" value="beta-beta-alpha zinc fingers"/>
    <property type="match status" value="1"/>
</dbReference>
<dbReference type="PANTHER" id="PTHR10593:SF114">
    <property type="entry name" value="PROTEIN INDETERMINATE-DOMAIN 5 CHLOROPLASTIC"/>
    <property type="match status" value="1"/>
</dbReference>
<keyword evidence="2" id="KW-0677">Repeat</keyword>
<dbReference type="Pfam" id="PF22992">
    <property type="entry name" value="C2CH-4th_BIRD-IDD"/>
    <property type="match status" value="1"/>
</dbReference>
<dbReference type="InterPro" id="IPR055185">
    <property type="entry name" value="C2CH-4th_BIRD-IDD"/>
</dbReference>
<dbReference type="GO" id="GO:0006355">
    <property type="term" value="P:regulation of DNA-templated transcription"/>
    <property type="evidence" value="ECO:0007669"/>
    <property type="project" value="UniProtKB-ARBA"/>
</dbReference>
<dbReference type="PROSITE" id="PS50157">
    <property type="entry name" value="ZINC_FINGER_C2H2_2"/>
    <property type="match status" value="1"/>
</dbReference>
<dbReference type="PANTHER" id="PTHR10593">
    <property type="entry name" value="SERINE/THREONINE-PROTEIN KINASE RIO"/>
    <property type="match status" value="1"/>
</dbReference>
<gene>
    <name evidence="10" type="ORF">BDA96_02G308300</name>
</gene>
<dbReference type="Pfam" id="PF22996">
    <property type="entry name" value="C2H2-2nd_BIRD-IDD"/>
    <property type="match status" value="1"/>
</dbReference>
<evidence type="ECO:0000256" key="5">
    <source>
        <dbReference type="ARBA" id="ARBA00023015"/>
    </source>
</evidence>
<dbReference type="InterPro" id="IPR055186">
    <property type="entry name" value="C2H2-2nd_BIRD-IDD"/>
</dbReference>
<dbReference type="InterPro" id="IPR013087">
    <property type="entry name" value="Znf_C2H2_type"/>
</dbReference>
<proteinExistence type="predicted"/>